<dbReference type="EMBL" id="CAJPEV010005012">
    <property type="protein sequence ID" value="CAG0902623.1"/>
    <property type="molecule type" value="Genomic_DNA"/>
</dbReference>
<organism evidence="5">
    <name type="scientific">Darwinula stevensoni</name>
    <dbReference type="NCBI Taxonomy" id="69355"/>
    <lineage>
        <taxon>Eukaryota</taxon>
        <taxon>Metazoa</taxon>
        <taxon>Ecdysozoa</taxon>
        <taxon>Arthropoda</taxon>
        <taxon>Crustacea</taxon>
        <taxon>Oligostraca</taxon>
        <taxon>Ostracoda</taxon>
        <taxon>Podocopa</taxon>
        <taxon>Podocopida</taxon>
        <taxon>Darwinulocopina</taxon>
        <taxon>Darwinuloidea</taxon>
        <taxon>Darwinulidae</taxon>
        <taxon>Darwinula</taxon>
    </lineage>
</organism>
<evidence type="ECO:0000256" key="2">
    <source>
        <dbReference type="RuleBase" id="RU000682"/>
    </source>
</evidence>
<dbReference type="Gene3D" id="1.10.10.60">
    <property type="entry name" value="Homeodomain-like"/>
    <property type="match status" value="1"/>
</dbReference>
<feature type="compositionally biased region" description="Low complexity" evidence="3">
    <location>
        <begin position="30"/>
        <end position="50"/>
    </location>
</feature>
<feature type="region of interest" description="Disordered" evidence="3">
    <location>
        <begin position="29"/>
        <end position="50"/>
    </location>
</feature>
<proteinExistence type="predicted"/>
<reference evidence="5" key="1">
    <citation type="submission" date="2020-11" db="EMBL/GenBank/DDBJ databases">
        <authorList>
            <person name="Tran Van P."/>
        </authorList>
    </citation>
    <scope>NUCLEOTIDE SEQUENCE</scope>
</reference>
<evidence type="ECO:0000259" key="4">
    <source>
        <dbReference type="Pfam" id="PF00046"/>
    </source>
</evidence>
<name>A0A7R9AF61_9CRUS</name>
<dbReference type="InterPro" id="IPR009057">
    <property type="entry name" value="Homeodomain-like_sf"/>
</dbReference>
<evidence type="ECO:0000256" key="1">
    <source>
        <dbReference type="ARBA" id="ARBA00004123"/>
    </source>
</evidence>
<keyword evidence="6" id="KW-1185">Reference proteome</keyword>
<dbReference type="SUPFAM" id="SSF46689">
    <property type="entry name" value="Homeodomain-like"/>
    <property type="match status" value="1"/>
</dbReference>
<dbReference type="GO" id="GO:0003677">
    <property type="term" value="F:DNA binding"/>
    <property type="evidence" value="ECO:0007669"/>
    <property type="project" value="UniProtKB-KW"/>
</dbReference>
<dbReference type="GO" id="GO:0005634">
    <property type="term" value="C:nucleus"/>
    <property type="evidence" value="ECO:0007669"/>
    <property type="project" value="UniProtKB-SubCell"/>
</dbReference>
<comment type="subcellular location">
    <subcellularLocation>
        <location evidence="1 2">Nucleus</location>
    </subcellularLocation>
</comment>
<gene>
    <name evidence="5" type="ORF">DSTB1V02_LOCUS12656</name>
</gene>
<evidence type="ECO:0000313" key="5">
    <source>
        <dbReference type="EMBL" id="CAD7252905.1"/>
    </source>
</evidence>
<evidence type="ECO:0000256" key="3">
    <source>
        <dbReference type="SAM" id="MobiDB-lite"/>
    </source>
</evidence>
<feature type="domain" description="Homeobox" evidence="4">
    <location>
        <begin position="139"/>
        <end position="175"/>
    </location>
</feature>
<keyword evidence="2" id="KW-0539">Nucleus</keyword>
<evidence type="ECO:0000313" key="6">
    <source>
        <dbReference type="Proteomes" id="UP000677054"/>
    </source>
</evidence>
<dbReference type="InterPro" id="IPR001356">
    <property type="entry name" value="HD"/>
</dbReference>
<dbReference type="EMBL" id="LR904529">
    <property type="protein sequence ID" value="CAD7252905.1"/>
    <property type="molecule type" value="Genomic_DNA"/>
</dbReference>
<keyword evidence="2" id="KW-0238">DNA-binding</keyword>
<dbReference type="CDD" id="cd00086">
    <property type="entry name" value="homeodomain"/>
    <property type="match status" value="1"/>
</dbReference>
<accession>A0A7R9AF61</accession>
<keyword evidence="2" id="KW-0371">Homeobox</keyword>
<sequence>MQVNATNDVGICSSLQYSTCIPPTLKIEQPSPSHASFPSSSASPSSLLITPLSTPSAQIQASRSFDGIAPQSSMPPHRDRIQIRHTEMTVICQRMTLCDGNSRGAAPPSLPNRFHLQPVLIFSVSYVLLQVIEFSSVHLQLKELKKAFARSPYLGSASRRKLASIINLTEAKVKVIRKEVHSNLVARKRTHPFMFLLGFEPEELPCFSLHLDNFHLTKTPIRGVFREVARALVPLVTSDIFLSFQYTVKTR</sequence>
<dbReference type="AlphaFoldDB" id="A0A7R9AF61"/>
<dbReference type="Proteomes" id="UP000677054">
    <property type="component" value="Unassembled WGS sequence"/>
</dbReference>
<dbReference type="Pfam" id="PF00046">
    <property type="entry name" value="Homeodomain"/>
    <property type="match status" value="1"/>
</dbReference>
<protein>
    <recommendedName>
        <fullName evidence="4">Homeobox domain-containing protein</fullName>
    </recommendedName>
</protein>